<organism evidence="4">
    <name type="scientific">Echinostoma caproni</name>
    <dbReference type="NCBI Taxonomy" id="27848"/>
    <lineage>
        <taxon>Eukaryota</taxon>
        <taxon>Metazoa</taxon>
        <taxon>Spiralia</taxon>
        <taxon>Lophotrochozoa</taxon>
        <taxon>Platyhelminthes</taxon>
        <taxon>Trematoda</taxon>
        <taxon>Digenea</taxon>
        <taxon>Plagiorchiida</taxon>
        <taxon>Echinostomata</taxon>
        <taxon>Echinostomatoidea</taxon>
        <taxon>Echinostomatidae</taxon>
        <taxon>Echinostoma</taxon>
    </lineage>
</organism>
<accession>A0A183AEC9</accession>
<keyword evidence="1" id="KW-1133">Transmembrane helix</keyword>
<feature type="transmembrane region" description="Helical" evidence="1">
    <location>
        <begin position="82"/>
        <end position="103"/>
    </location>
</feature>
<reference evidence="2 3" key="2">
    <citation type="submission" date="2018-11" db="EMBL/GenBank/DDBJ databases">
        <authorList>
            <consortium name="Pathogen Informatics"/>
        </authorList>
    </citation>
    <scope>NUCLEOTIDE SEQUENCE [LARGE SCALE GENOMIC DNA]</scope>
    <source>
        <strain evidence="2 3">Egypt</strain>
    </source>
</reference>
<evidence type="ECO:0000313" key="2">
    <source>
        <dbReference type="EMBL" id="VDP75189.1"/>
    </source>
</evidence>
<dbReference type="EMBL" id="UZAN01042163">
    <property type="protein sequence ID" value="VDP75189.1"/>
    <property type="molecule type" value="Genomic_DNA"/>
</dbReference>
<dbReference type="Proteomes" id="UP000272942">
    <property type="component" value="Unassembled WGS sequence"/>
</dbReference>
<evidence type="ECO:0000313" key="3">
    <source>
        <dbReference type="Proteomes" id="UP000272942"/>
    </source>
</evidence>
<keyword evidence="3" id="KW-1185">Reference proteome</keyword>
<feature type="transmembrane region" description="Helical" evidence="1">
    <location>
        <begin position="133"/>
        <end position="150"/>
    </location>
</feature>
<dbReference type="WBParaSite" id="ECPE_0000532701-mRNA-1">
    <property type="protein sequence ID" value="ECPE_0000532701-mRNA-1"/>
    <property type="gene ID" value="ECPE_0000532701"/>
</dbReference>
<keyword evidence="1" id="KW-0472">Membrane</keyword>
<name>A0A183AEC9_9TREM</name>
<proteinExistence type="predicted"/>
<reference evidence="4" key="1">
    <citation type="submission" date="2016-06" db="UniProtKB">
        <authorList>
            <consortium name="WormBaseParasite"/>
        </authorList>
    </citation>
    <scope>IDENTIFICATION</scope>
</reference>
<evidence type="ECO:0000313" key="4">
    <source>
        <dbReference type="WBParaSite" id="ECPE_0000532701-mRNA-1"/>
    </source>
</evidence>
<sequence length="159" mass="17861">METNVFRHLPGWINFYGMYIAGHLSLNAARKSIDYRKDTVNLRALPGHWYATNADRPAIRACERQIGRHTGPDMGRQADKQFLPVTPTILLLLLLTLITWVRFSRQAIFSLDNGRIREGNAGANQLIYRTGRSVMYAGFAAGLVIMIDYFNNADSSKGG</sequence>
<feature type="transmembrane region" description="Helical" evidence="1">
    <location>
        <begin position="12"/>
        <end position="29"/>
    </location>
</feature>
<gene>
    <name evidence="2" type="ORF">ECPE_LOCUS5314</name>
</gene>
<evidence type="ECO:0000256" key="1">
    <source>
        <dbReference type="SAM" id="Phobius"/>
    </source>
</evidence>
<keyword evidence="1" id="KW-0812">Transmembrane</keyword>
<dbReference type="AlphaFoldDB" id="A0A183AEC9"/>
<protein>
    <submittedName>
        <fullName evidence="4">Transporter</fullName>
    </submittedName>
</protein>